<protein>
    <submittedName>
        <fullName evidence="1">Uncharacterized protein</fullName>
    </submittedName>
</protein>
<keyword evidence="2" id="KW-1185">Reference proteome</keyword>
<accession>A0A9W7TQI1</accession>
<name>A0A9W7TQI1_TRIRA</name>
<evidence type="ECO:0000313" key="1">
    <source>
        <dbReference type="EMBL" id="KAI7801627.1"/>
    </source>
</evidence>
<proteinExistence type="predicted"/>
<gene>
    <name evidence="1" type="ORF">IRJ41_017516</name>
</gene>
<evidence type="ECO:0000313" key="2">
    <source>
        <dbReference type="Proteomes" id="UP001059041"/>
    </source>
</evidence>
<dbReference type="Proteomes" id="UP001059041">
    <property type="component" value="Linkage Group LG13"/>
</dbReference>
<organism evidence="1 2">
    <name type="scientific">Triplophysa rosa</name>
    <name type="common">Cave loach</name>
    <dbReference type="NCBI Taxonomy" id="992332"/>
    <lineage>
        <taxon>Eukaryota</taxon>
        <taxon>Metazoa</taxon>
        <taxon>Chordata</taxon>
        <taxon>Craniata</taxon>
        <taxon>Vertebrata</taxon>
        <taxon>Euteleostomi</taxon>
        <taxon>Actinopterygii</taxon>
        <taxon>Neopterygii</taxon>
        <taxon>Teleostei</taxon>
        <taxon>Ostariophysi</taxon>
        <taxon>Cypriniformes</taxon>
        <taxon>Nemacheilidae</taxon>
        <taxon>Triplophysa</taxon>
    </lineage>
</organism>
<dbReference type="AlphaFoldDB" id="A0A9W7TQI1"/>
<reference evidence="1" key="1">
    <citation type="submission" date="2021-02" db="EMBL/GenBank/DDBJ databases">
        <title>Comparative genomics reveals that relaxation of natural selection precedes convergent phenotypic evolution of cavefish.</title>
        <authorList>
            <person name="Peng Z."/>
        </authorList>
    </citation>
    <scope>NUCLEOTIDE SEQUENCE</scope>
    <source>
        <tissue evidence="1">Muscle</tissue>
    </source>
</reference>
<comment type="caution">
    <text evidence="1">The sequence shown here is derived from an EMBL/GenBank/DDBJ whole genome shotgun (WGS) entry which is preliminary data.</text>
</comment>
<dbReference type="EMBL" id="JAFHDT010000013">
    <property type="protein sequence ID" value="KAI7801627.1"/>
    <property type="molecule type" value="Genomic_DNA"/>
</dbReference>
<sequence>MSLRVTNQNASLKVMPALLTLIEQNCGNLQTSAVPPYSSSVPYFIEVENVKWGLQRGQDFNSSRIVRIPHSLNISHRSWFTQSPHL</sequence>